<comment type="caution">
    <text evidence="2">The sequence shown here is derived from an EMBL/GenBank/DDBJ whole genome shotgun (WGS) entry which is preliminary data.</text>
</comment>
<protein>
    <recommendedName>
        <fullName evidence="4">Flagellum associated containing coiled-coil domains 1</fullName>
    </recommendedName>
</protein>
<name>A0A484GW81_SOUCH</name>
<dbReference type="Proteomes" id="UP000295264">
    <property type="component" value="Unassembled WGS sequence"/>
</dbReference>
<organism evidence="2 3">
    <name type="scientific">Sousa chinensis</name>
    <name type="common">Indo-pacific humpbacked dolphin</name>
    <name type="synonym">Steno chinensis</name>
    <dbReference type="NCBI Taxonomy" id="103600"/>
    <lineage>
        <taxon>Eukaryota</taxon>
        <taxon>Metazoa</taxon>
        <taxon>Chordata</taxon>
        <taxon>Craniata</taxon>
        <taxon>Vertebrata</taxon>
        <taxon>Euteleostomi</taxon>
        <taxon>Mammalia</taxon>
        <taxon>Eutheria</taxon>
        <taxon>Laurasiatheria</taxon>
        <taxon>Artiodactyla</taxon>
        <taxon>Whippomorpha</taxon>
        <taxon>Cetacea</taxon>
        <taxon>Odontoceti</taxon>
        <taxon>Delphinidae</taxon>
        <taxon>Sousa</taxon>
    </lineage>
</organism>
<evidence type="ECO:0000256" key="1">
    <source>
        <dbReference type="SAM" id="MobiDB-lite"/>
    </source>
</evidence>
<dbReference type="PANTHER" id="PTHR21707:SF42">
    <property type="entry name" value="FLAGELLUM-ASSOCIATED COILED-COIL DOMAIN-CONTAINING PROTEIN 1"/>
    <property type="match status" value="1"/>
</dbReference>
<gene>
    <name evidence="2" type="ORF">DBR06_SOUSAS4610024</name>
</gene>
<feature type="non-terminal residue" evidence="2">
    <location>
        <position position="1"/>
    </location>
</feature>
<dbReference type="PANTHER" id="PTHR21707">
    <property type="entry name" value="FLAGELLUM-ASSOCIATED COILED-COIL DOMAIN-CONTAINING PROTEIN 1"/>
    <property type="match status" value="1"/>
</dbReference>
<dbReference type="GO" id="GO:0005737">
    <property type="term" value="C:cytoplasm"/>
    <property type="evidence" value="ECO:0007669"/>
    <property type="project" value="TreeGrafter"/>
</dbReference>
<feature type="region of interest" description="Disordered" evidence="1">
    <location>
        <begin position="16"/>
        <end position="46"/>
    </location>
</feature>
<evidence type="ECO:0008006" key="4">
    <source>
        <dbReference type="Google" id="ProtNLM"/>
    </source>
</evidence>
<reference evidence="2 3" key="1">
    <citation type="journal article" date="2018" name="Genomics">
        <title>Molecular footprints of inshore aquatic adaptation in Indo-Pacific humpback dolphin (Sousa chinensis).</title>
        <authorList>
            <person name="Ming Y."/>
            <person name="Jian J."/>
            <person name="Yu F."/>
            <person name="Yu X."/>
            <person name="Wang J."/>
            <person name="Liu W."/>
        </authorList>
    </citation>
    <scope>NUCLEOTIDE SEQUENCE [LARGE SCALE GENOMIC DNA]</scope>
    <source>
        <strain evidence="2">MY-2018</strain>
        <tissue evidence="2">Skin</tissue>
    </source>
</reference>
<accession>A0A484GW81</accession>
<proteinExistence type="predicted"/>
<evidence type="ECO:0000313" key="3">
    <source>
        <dbReference type="Proteomes" id="UP000295264"/>
    </source>
</evidence>
<dbReference type="InterPro" id="IPR026674">
    <property type="entry name" value="FLACC1"/>
</dbReference>
<sequence>PLVYCPCWDPWNLGPRKLIETPRPPRKTSPVKSKLTPPPPASKKQNYAQLITKSVIAPKYVREMPEPDGIPPRPQLLQAQEIINMSPGYRFVRNREQICVTLGDEMSARKKHSESENMDKVRTSRQCPWTRIQTAIITDLEEQISELTAIIEQMNRAHRSAQKLLANEMDLRCAEMQKNFESKRRYTFWHKLLCELFTDDCGLLLGSYGELEETHAAQLSELEKNYKAALKAEKLAAQDKLEDMGKEYKYLKNMFHIYQDSIYDGMEKWSEKKAEWEKEWEKILLQQRGSMKTLESRLGNGVWSCSCLSLYLESWCSIAHVITRTPSYSYYAHPMLPESMLRCYEQFWKTGI</sequence>
<dbReference type="EMBL" id="QWLN02003564">
    <property type="protein sequence ID" value="TEA39799.1"/>
    <property type="molecule type" value="Genomic_DNA"/>
</dbReference>
<dbReference type="AlphaFoldDB" id="A0A484GW81"/>
<evidence type="ECO:0000313" key="2">
    <source>
        <dbReference type="EMBL" id="TEA39799.1"/>
    </source>
</evidence>
<keyword evidence="3" id="KW-1185">Reference proteome</keyword>